<gene>
    <name evidence="6" type="ordered locus">Cyan7822_4840</name>
</gene>
<dbReference type="InterPro" id="IPR013767">
    <property type="entry name" value="PAS_fold"/>
</dbReference>
<evidence type="ECO:0000256" key="2">
    <source>
        <dbReference type="ARBA" id="ARBA00023125"/>
    </source>
</evidence>
<feature type="domain" description="HTH crp-type" evidence="5">
    <location>
        <begin position="321"/>
        <end position="395"/>
    </location>
</feature>
<dbReference type="EMBL" id="CP002198">
    <property type="protein sequence ID" value="ADN16731.1"/>
    <property type="molecule type" value="Genomic_DNA"/>
</dbReference>
<dbReference type="InterPro" id="IPR018490">
    <property type="entry name" value="cNMP-bd_dom_sf"/>
</dbReference>
<dbReference type="Pfam" id="PF13545">
    <property type="entry name" value="HTH_Crp_2"/>
    <property type="match status" value="1"/>
</dbReference>
<dbReference type="Gene3D" id="2.60.120.10">
    <property type="entry name" value="Jelly Rolls"/>
    <property type="match status" value="1"/>
</dbReference>
<dbReference type="CDD" id="cd00038">
    <property type="entry name" value="CAP_ED"/>
    <property type="match status" value="1"/>
</dbReference>
<dbReference type="Pfam" id="PF00989">
    <property type="entry name" value="PAS"/>
    <property type="match status" value="1"/>
</dbReference>
<evidence type="ECO:0000256" key="1">
    <source>
        <dbReference type="ARBA" id="ARBA00023015"/>
    </source>
</evidence>
<dbReference type="SMART" id="SM00419">
    <property type="entry name" value="HTH_CRP"/>
    <property type="match status" value="1"/>
</dbReference>
<dbReference type="InterPro" id="IPR014710">
    <property type="entry name" value="RmlC-like_jellyroll"/>
</dbReference>
<feature type="coiled-coil region" evidence="4">
    <location>
        <begin position="44"/>
        <end position="78"/>
    </location>
</feature>
<dbReference type="GO" id="GO:0003700">
    <property type="term" value="F:DNA-binding transcription factor activity"/>
    <property type="evidence" value="ECO:0007669"/>
    <property type="project" value="InterPro"/>
</dbReference>
<dbReference type="NCBIfam" id="TIGR00229">
    <property type="entry name" value="sensory_box"/>
    <property type="match status" value="1"/>
</dbReference>
<dbReference type="Gene3D" id="1.10.10.10">
    <property type="entry name" value="Winged helix-like DNA-binding domain superfamily/Winged helix DNA-binding domain"/>
    <property type="match status" value="1"/>
</dbReference>
<protein>
    <submittedName>
        <fullName evidence="6">Transcriptional regulator, Crp/Fnr family</fullName>
    </submittedName>
</protein>
<dbReference type="STRING" id="497965.Cyan7822_4840"/>
<keyword evidence="3" id="KW-0804">Transcription</keyword>
<dbReference type="InterPro" id="IPR000014">
    <property type="entry name" value="PAS"/>
</dbReference>
<name>E0UGB2_GLOV7</name>
<dbReference type="PRINTS" id="PR00034">
    <property type="entry name" value="HTHCRP"/>
</dbReference>
<dbReference type="AlphaFoldDB" id="E0UGB2"/>
<evidence type="ECO:0000256" key="3">
    <source>
        <dbReference type="ARBA" id="ARBA00023163"/>
    </source>
</evidence>
<dbReference type="GO" id="GO:0003677">
    <property type="term" value="F:DNA binding"/>
    <property type="evidence" value="ECO:0007669"/>
    <property type="project" value="UniProtKB-KW"/>
</dbReference>
<dbReference type="Proteomes" id="UP000008206">
    <property type="component" value="Chromosome"/>
</dbReference>
<dbReference type="InterPro" id="IPR036388">
    <property type="entry name" value="WH-like_DNA-bd_sf"/>
</dbReference>
<dbReference type="InterPro" id="IPR018335">
    <property type="entry name" value="Tscrpt_reg_HTH_Crp-type_CS"/>
</dbReference>
<dbReference type="CDD" id="cd00130">
    <property type="entry name" value="PAS"/>
    <property type="match status" value="1"/>
</dbReference>
<dbReference type="InterPro" id="IPR036390">
    <property type="entry name" value="WH_DNA-bd_sf"/>
</dbReference>
<dbReference type="InterPro" id="IPR000595">
    <property type="entry name" value="cNMP-bd_dom"/>
</dbReference>
<dbReference type="SMART" id="SM00091">
    <property type="entry name" value="PAS"/>
    <property type="match status" value="1"/>
</dbReference>
<evidence type="ECO:0000259" key="5">
    <source>
        <dbReference type="PROSITE" id="PS51063"/>
    </source>
</evidence>
<proteinExistence type="predicted"/>
<evidence type="ECO:0000313" key="6">
    <source>
        <dbReference type="EMBL" id="ADN16731.1"/>
    </source>
</evidence>
<dbReference type="SUPFAM" id="SSF51206">
    <property type="entry name" value="cAMP-binding domain-like"/>
    <property type="match status" value="1"/>
</dbReference>
<dbReference type="CDD" id="cd00092">
    <property type="entry name" value="HTH_CRP"/>
    <property type="match status" value="1"/>
</dbReference>
<keyword evidence="1" id="KW-0805">Transcription regulation</keyword>
<sequence>MINENSFVLMLDKFQKNLEELYKNAGRNSHTTVEESRGLLSVAYKELGTASEELQIALEELTVKSEELATTQMKLEAERQHYKAVFELLPDAYVISNLEGKILQANQACATLLNVESRFLSNKPIDIFLPPQERQLLVTKLSQLHHSGQSQHWVTRIQPRNAELLEIAISVAHRYDRGGKLVALHWILREQTQHQQVHCWPVKNNGSLSQETSKYIYQQGEIIPLHPNSLWIVHQGWVKLSTLAESGEEILIGLVGESMPFGSSLTSLPTYQATALSQKVQLSCVPLAQVVNSTEGIKMIFPQIIERLRQTEYLLAIGGVRQVNERVNQLLLWLKENFSQKTAQGYRLRVRLTHQELANACGTTRVTITRLLGQLKKQGKIIYDTKHHIIFLSEN</sequence>
<dbReference type="SUPFAM" id="SSF55785">
    <property type="entry name" value="PYP-like sensor domain (PAS domain)"/>
    <property type="match status" value="1"/>
</dbReference>
<dbReference type="PROSITE" id="PS51063">
    <property type="entry name" value="HTH_CRP_2"/>
    <property type="match status" value="1"/>
</dbReference>
<evidence type="ECO:0000256" key="4">
    <source>
        <dbReference type="SAM" id="Coils"/>
    </source>
</evidence>
<keyword evidence="4" id="KW-0175">Coiled coil</keyword>
<dbReference type="SUPFAM" id="SSF46785">
    <property type="entry name" value="Winged helix' DNA-binding domain"/>
    <property type="match status" value="1"/>
</dbReference>
<reference evidence="7" key="1">
    <citation type="journal article" date="2011" name="MBio">
        <title>Novel metabolic attributes of the genus Cyanothece, comprising a group of unicellular nitrogen-fixing Cyanobacteria.</title>
        <authorList>
            <person name="Bandyopadhyay A."/>
            <person name="Elvitigala T."/>
            <person name="Welsh E."/>
            <person name="Stockel J."/>
            <person name="Liberton M."/>
            <person name="Min H."/>
            <person name="Sherman L.A."/>
            <person name="Pakrasi H.B."/>
        </authorList>
    </citation>
    <scope>NUCLEOTIDE SEQUENCE [LARGE SCALE GENOMIC DNA]</scope>
    <source>
        <strain evidence="7">PCC 7822</strain>
    </source>
</reference>
<dbReference type="InterPro" id="IPR012318">
    <property type="entry name" value="HTH_CRP"/>
</dbReference>
<dbReference type="KEGG" id="cyj:Cyan7822_4840"/>
<organism evidence="6 7">
    <name type="scientific">Gloeothece verrucosa (strain PCC 7822)</name>
    <name type="common">Cyanothece sp. (strain PCC 7822)</name>
    <dbReference type="NCBI Taxonomy" id="497965"/>
    <lineage>
        <taxon>Bacteria</taxon>
        <taxon>Bacillati</taxon>
        <taxon>Cyanobacteriota</taxon>
        <taxon>Cyanophyceae</taxon>
        <taxon>Oscillatoriophycideae</taxon>
        <taxon>Chroococcales</taxon>
        <taxon>Aphanothecaceae</taxon>
        <taxon>Gloeothece</taxon>
        <taxon>Gloeothece verrucosa</taxon>
    </lineage>
</organism>
<dbReference type="RefSeq" id="WP_013324771.1">
    <property type="nucleotide sequence ID" value="NC_014501.1"/>
</dbReference>
<keyword evidence="2" id="KW-0238">DNA-binding</keyword>
<dbReference type="Gene3D" id="3.30.450.20">
    <property type="entry name" value="PAS domain"/>
    <property type="match status" value="1"/>
</dbReference>
<keyword evidence="7" id="KW-1185">Reference proteome</keyword>
<accession>E0UGB2</accession>
<dbReference type="HOGENOM" id="CLU_692337_0_0_3"/>
<dbReference type="eggNOG" id="COG0664">
    <property type="taxonomic scope" value="Bacteria"/>
</dbReference>
<dbReference type="PROSITE" id="PS00042">
    <property type="entry name" value="HTH_CRP_1"/>
    <property type="match status" value="1"/>
</dbReference>
<dbReference type="InterPro" id="IPR035965">
    <property type="entry name" value="PAS-like_dom_sf"/>
</dbReference>
<evidence type="ECO:0000313" key="7">
    <source>
        <dbReference type="Proteomes" id="UP000008206"/>
    </source>
</evidence>